<dbReference type="EMBL" id="JAAMRR010000963">
    <property type="protein sequence ID" value="NGX97209.1"/>
    <property type="molecule type" value="Genomic_DNA"/>
</dbReference>
<organism evidence="1 2">
    <name type="scientific">Candidatus Afipia apatlaquensis</name>
    <dbReference type="NCBI Taxonomy" id="2712852"/>
    <lineage>
        <taxon>Bacteria</taxon>
        <taxon>Pseudomonadati</taxon>
        <taxon>Pseudomonadota</taxon>
        <taxon>Alphaproteobacteria</taxon>
        <taxon>Hyphomicrobiales</taxon>
        <taxon>Nitrobacteraceae</taxon>
        <taxon>Afipia</taxon>
    </lineage>
</organism>
<dbReference type="AlphaFoldDB" id="A0A7C9VJ23"/>
<evidence type="ECO:0000313" key="1">
    <source>
        <dbReference type="EMBL" id="NGX97209.1"/>
    </source>
</evidence>
<keyword evidence="2" id="KW-1185">Reference proteome</keyword>
<gene>
    <name evidence="1" type="ORF">G4V63_18955</name>
</gene>
<accession>A0A7C9VJ23</accession>
<reference evidence="1" key="1">
    <citation type="submission" date="2020-02" db="EMBL/GenBank/DDBJ databases">
        <title>Draft genome sequence of Candidatus Afipia apatlaquensis IBT-C3, a potential strain for decolorization of textile dyes.</title>
        <authorList>
            <person name="Sanchez-Reyes A."/>
            <person name="Breton-Deval L."/>
            <person name="Mangelson H."/>
            <person name="Sanchez-Flores A."/>
        </authorList>
    </citation>
    <scope>NUCLEOTIDE SEQUENCE [LARGE SCALE GENOMIC DNA]</scope>
    <source>
        <strain evidence="1">IBT-C3</strain>
    </source>
</reference>
<dbReference type="Proteomes" id="UP000480266">
    <property type="component" value="Unassembled WGS sequence"/>
</dbReference>
<name>A0A7C9VJ23_9BRAD</name>
<protein>
    <submittedName>
        <fullName evidence="1">Uncharacterized protein</fullName>
    </submittedName>
</protein>
<evidence type="ECO:0000313" key="2">
    <source>
        <dbReference type="Proteomes" id="UP000480266"/>
    </source>
</evidence>
<comment type="caution">
    <text evidence="1">The sequence shown here is derived from an EMBL/GenBank/DDBJ whole genome shotgun (WGS) entry which is preliminary data.</text>
</comment>
<proteinExistence type="predicted"/>
<sequence>MSVPIWTLMVGGARDAASFCDPPEIAQLPEIQHDRPFQSAVFLDQSTINNLLFLMINWAHIPHMRSNPRMAKGTGRNRRRAD</sequence>